<protein>
    <submittedName>
        <fullName evidence="2">Uncharacterized protein</fullName>
    </submittedName>
</protein>
<evidence type="ECO:0000256" key="1">
    <source>
        <dbReference type="SAM" id="Phobius"/>
    </source>
</evidence>
<evidence type="ECO:0000313" key="2">
    <source>
        <dbReference type="EMBL" id="RCV07826.1"/>
    </source>
</evidence>
<accession>A0A368PPV7</accession>
<dbReference type="EMBL" id="CM003528">
    <property type="protein sequence ID" value="RCV07826.1"/>
    <property type="molecule type" value="Genomic_DNA"/>
</dbReference>
<keyword evidence="1" id="KW-1133">Transmembrane helix</keyword>
<keyword evidence="1" id="KW-0812">Transmembrane</keyword>
<gene>
    <name evidence="2" type="ORF">SETIT_1G276700v2</name>
</gene>
<sequence length="86" mass="9652">MLVTVVTTPCYILAPGPQFVPLQFWIILIGNFIASSLPSANLFGFGWQRRLRQAFIEKDLLVVGLVASQIDIWEQVPSDEGDMIFL</sequence>
<keyword evidence="1" id="KW-0472">Membrane</keyword>
<feature type="transmembrane region" description="Helical" evidence="1">
    <location>
        <begin position="22"/>
        <end position="43"/>
    </location>
</feature>
<reference evidence="2" key="1">
    <citation type="journal article" date="2012" name="Nat. Biotechnol.">
        <title>Reference genome sequence of the model plant Setaria.</title>
        <authorList>
            <person name="Bennetzen J.L."/>
            <person name="Schmutz J."/>
            <person name="Wang H."/>
            <person name="Percifield R."/>
            <person name="Hawkins J."/>
            <person name="Pontaroli A.C."/>
            <person name="Estep M."/>
            <person name="Feng L."/>
            <person name="Vaughn J.N."/>
            <person name="Grimwood J."/>
            <person name="Jenkins J."/>
            <person name="Barry K."/>
            <person name="Lindquist E."/>
            <person name="Hellsten U."/>
            <person name="Deshpande S."/>
            <person name="Wang X."/>
            <person name="Wu X."/>
            <person name="Mitros T."/>
            <person name="Triplett J."/>
            <person name="Yang X."/>
            <person name="Ye C.Y."/>
            <person name="Mauro-Herrera M."/>
            <person name="Wang L."/>
            <person name="Li P."/>
            <person name="Sharma M."/>
            <person name="Sharma R."/>
            <person name="Ronald P.C."/>
            <person name="Panaud O."/>
            <person name="Kellogg E.A."/>
            <person name="Brutnell T.P."/>
            <person name="Doust A.N."/>
            <person name="Tuskan G.A."/>
            <person name="Rokhsar D."/>
            <person name="Devos K.M."/>
        </authorList>
    </citation>
    <scope>NUCLEOTIDE SEQUENCE [LARGE SCALE GENOMIC DNA]</scope>
    <source>
        <strain evidence="2">Yugu1</strain>
    </source>
</reference>
<organism evidence="2">
    <name type="scientific">Setaria italica</name>
    <name type="common">Foxtail millet</name>
    <name type="synonym">Panicum italicum</name>
    <dbReference type="NCBI Taxonomy" id="4555"/>
    <lineage>
        <taxon>Eukaryota</taxon>
        <taxon>Viridiplantae</taxon>
        <taxon>Streptophyta</taxon>
        <taxon>Embryophyta</taxon>
        <taxon>Tracheophyta</taxon>
        <taxon>Spermatophyta</taxon>
        <taxon>Magnoliopsida</taxon>
        <taxon>Liliopsida</taxon>
        <taxon>Poales</taxon>
        <taxon>Poaceae</taxon>
        <taxon>PACMAD clade</taxon>
        <taxon>Panicoideae</taxon>
        <taxon>Panicodae</taxon>
        <taxon>Paniceae</taxon>
        <taxon>Cenchrinae</taxon>
        <taxon>Setaria</taxon>
    </lineage>
</organism>
<name>A0A368PPV7_SETIT</name>
<reference evidence="2" key="2">
    <citation type="submission" date="2015-07" db="EMBL/GenBank/DDBJ databases">
        <authorList>
            <person name="Noorani M."/>
        </authorList>
    </citation>
    <scope>NUCLEOTIDE SEQUENCE</scope>
    <source>
        <strain evidence="2">Yugu1</strain>
    </source>
</reference>
<dbReference type="AlphaFoldDB" id="A0A368PPV7"/>
<proteinExistence type="predicted"/>